<dbReference type="InterPro" id="IPR000515">
    <property type="entry name" value="MetI-like"/>
</dbReference>
<feature type="transmembrane region" description="Helical" evidence="9">
    <location>
        <begin position="199"/>
        <end position="214"/>
    </location>
</feature>
<dbReference type="PANTHER" id="PTHR43386">
    <property type="entry name" value="OLIGOPEPTIDE TRANSPORT SYSTEM PERMEASE PROTEIN APPC"/>
    <property type="match status" value="1"/>
</dbReference>
<dbReference type="InterPro" id="IPR025966">
    <property type="entry name" value="OppC_N"/>
</dbReference>
<dbReference type="CDD" id="cd06261">
    <property type="entry name" value="TM_PBP2"/>
    <property type="match status" value="1"/>
</dbReference>
<dbReference type="Gene3D" id="1.10.3720.10">
    <property type="entry name" value="MetI-like"/>
    <property type="match status" value="1"/>
</dbReference>
<feature type="transmembrane region" description="Helical" evidence="9">
    <location>
        <begin position="30"/>
        <end position="52"/>
    </location>
</feature>
<dbReference type="InterPro" id="IPR035906">
    <property type="entry name" value="MetI-like_sf"/>
</dbReference>
<keyword evidence="2 9" id="KW-0813">Transport</keyword>
<name>A0A506UF01_9HYPH</name>
<gene>
    <name evidence="11" type="ORF">FJU08_07425</name>
</gene>
<comment type="similarity">
    <text evidence="9">Belongs to the binding-protein-dependent transport system permease family.</text>
</comment>
<dbReference type="Proteomes" id="UP000318801">
    <property type="component" value="Unassembled WGS sequence"/>
</dbReference>
<evidence type="ECO:0000256" key="5">
    <source>
        <dbReference type="ARBA" id="ARBA00022856"/>
    </source>
</evidence>
<feature type="transmembrane region" description="Helical" evidence="9">
    <location>
        <begin position="126"/>
        <end position="147"/>
    </location>
</feature>
<evidence type="ECO:0000256" key="7">
    <source>
        <dbReference type="ARBA" id="ARBA00022989"/>
    </source>
</evidence>
<keyword evidence="3" id="KW-1003">Cell membrane</keyword>
<comment type="subcellular location">
    <subcellularLocation>
        <location evidence="1 9">Cell membrane</location>
        <topology evidence="1 9">Multi-pass membrane protein</topology>
    </subcellularLocation>
</comment>
<keyword evidence="5" id="KW-0571">Peptide transport</keyword>
<dbReference type="EMBL" id="VHLG01000003">
    <property type="protein sequence ID" value="TPW31574.1"/>
    <property type="molecule type" value="Genomic_DNA"/>
</dbReference>
<proteinExistence type="inferred from homology"/>
<evidence type="ECO:0000256" key="3">
    <source>
        <dbReference type="ARBA" id="ARBA00022475"/>
    </source>
</evidence>
<evidence type="ECO:0000256" key="9">
    <source>
        <dbReference type="RuleBase" id="RU363032"/>
    </source>
</evidence>
<accession>A0A506UF01</accession>
<evidence type="ECO:0000313" key="11">
    <source>
        <dbReference type="EMBL" id="TPW31574.1"/>
    </source>
</evidence>
<dbReference type="RefSeq" id="WP_141148344.1">
    <property type="nucleotide sequence ID" value="NZ_VHLG01000003.1"/>
</dbReference>
<dbReference type="PANTHER" id="PTHR43386:SF1">
    <property type="entry name" value="D,D-DIPEPTIDE TRANSPORT SYSTEM PERMEASE PROTEIN DDPC-RELATED"/>
    <property type="match status" value="1"/>
</dbReference>
<evidence type="ECO:0000259" key="10">
    <source>
        <dbReference type="PROSITE" id="PS50928"/>
    </source>
</evidence>
<dbReference type="PROSITE" id="PS50928">
    <property type="entry name" value="ABC_TM1"/>
    <property type="match status" value="1"/>
</dbReference>
<feature type="transmembrane region" description="Helical" evidence="9">
    <location>
        <begin position="153"/>
        <end position="172"/>
    </location>
</feature>
<feature type="domain" description="ABC transmembrane type-1" evidence="10">
    <location>
        <begin position="91"/>
        <end position="281"/>
    </location>
</feature>
<keyword evidence="6" id="KW-0653">Protein transport</keyword>
<dbReference type="AlphaFoldDB" id="A0A506UF01"/>
<dbReference type="OrthoDB" id="9805884at2"/>
<evidence type="ECO:0000256" key="1">
    <source>
        <dbReference type="ARBA" id="ARBA00004651"/>
    </source>
</evidence>
<keyword evidence="8 9" id="KW-0472">Membrane</keyword>
<comment type="caution">
    <text evidence="11">The sequence shown here is derived from an EMBL/GenBank/DDBJ whole genome shotgun (WGS) entry which is preliminary data.</text>
</comment>
<keyword evidence="7 9" id="KW-1133">Transmembrane helix</keyword>
<keyword evidence="4 9" id="KW-0812">Transmembrane</keyword>
<dbReference type="GO" id="GO:0055085">
    <property type="term" value="P:transmembrane transport"/>
    <property type="evidence" value="ECO:0007669"/>
    <property type="project" value="InterPro"/>
</dbReference>
<dbReference type="GO" id="GO:0015833">
    <property type="term" value="P:peptide transport"/>
    <property type="evidence" value="ECO:0007669"/>
    <property type="project" value="UniProtKB-KW"/>
</dbReference>
<dbReference type="SUPFAM" id="SSF161098">
    <property type="entry name" value="MetI-like"/>
    <property type="match status" value="1"/>
</dbReference>
<feature type="transmembrane region" description="Helical" evidence="9">
    <location>
        <begin position="260"/>
        <end position="280"/>
    </location>
</feature>
<evidence type="ECO:0000256" key="6">
    <source>
        <dbReference type="ARBA" id="ARBA00022927"/>
    </source>
</evidence>
<evidence type="ECO:0000256" key="4">
    <source>
        <dbReference type="ARBA" id="ARBA00022692"/>
    </source>
</evidence>
<dbReference type="GO" id="GO:0005886">
    <property type="term" value="C:plasma membrane"/>
    <property type="evidence" value="ECO:0007669"/>
    <property type="project" value="UniProtKB-SubCell"/>
</dbReference>
<reference evidence="11 12" key="1">
    <citation type="submission" date="2019-06" db="EMBL/GenBank/DDBJ databases">
        <authorList>
            <person name="Li M."/>
        </authorList>
    </citation>
    <scope>NUCLEOTIDE SEQUENCE [LARGE SCALE GENOMIC DNA]</scope>
    <source>
        <strain evidence="11 12">BGMRC2036</strain>
    </source>
</reference>
<sequence>MNATSNNVTAPKTGPGALSKTLRWCRRNPITALGMAIVFVILIAGLLAPVIAPYDPYALNPADRMQPPSLTHLFGTGTFGEDIFSRVLYGARIDLGIGIGAVIVGILVGCPVGAFAGYFGGKLDEVLMRLMDIIAAFPGFILAMAIAGVLGPSIPNLIIAIAFVNVPVYARLMRARFLVIRSSVYAQAARGVGASRWRILYWHLLPNSLAPIFVQATLQFGWAILDAAGLSFIGLGVRLPMPEWGLMISLGVPQIISGQWWISFFPGLAIFITVMGFNLIGDGLQDLLDPKSR</sequence>
<organism evidence="11 12">
    <name type="scientific">Martelella alba</name>
    <dbReference type="NCBI Taxonomy" id="2590451"/>
    <lineage>
        <taxon>Bacteria</taxon>
        <taxon>Pseudomonadati</taxon>
        <taxon>Pseudomonadota</taxon>
        <taxon>Alphaproteobacteria</taxon>
        <taxon>Hyphomicrobiales</taxon>
        <taxon>Aurantimonadaceae</taxon>
        <taxon>Martelella</taxon>
    </lineage>
</organism>
<protein>
    <submittedName>
        <fullName evidence="11">ABC transporter permease</fullName>
    </submittedName>
</protein>
<evidence type="ECO:0000256" key="8">
    <source>
        <dbReference type="ARBA" id="ARBA00023136"/>
    </source>
</evidence>
<evidence type="ECO:0000256" key="2">
    <source>
        <dbReference type="ARBA" id="ARBA00022448"/>
    </source>
</evidence>
<keyword evidence="12" id="KW-1185">Reference proteome</keyword>
<dbReference type="GO" id="GO:0015031">
    <property type="term" value="P:protein transport"/>
    <property type="evidence" value="ECO:0007669"/>
    <property type="project" value="UniProtKB-KW"/>
</dbReference>
<dbReference type="InterPro" id="IPR050366">
    <property type="entry name" value="BP-dependent_transpt_permease"/>
</dbReference>
<dbReference type="Pfam" id="PF12911">
    <property type="entry name" value="OppC_N"/>
    <property type="match status" value="1"/>
</dbReference>
<feature type="transmembrane region" description="Helical" evidence="9">
    <location>
        <begin position="95"/>
        <end position="119"/>
    </location>
</feature>
<evidence type="ECO:0000313" key="12">
    <source>
        <dbReference type="Proteomes" id="UP000318801"/>
    </source>
</evidence>
<dbReference type="Pfam" id="PF00528">
    <property type="entry name" value="BPD_transp_1"/>
    <property type="match status" value="1"/>
</dbReference>